<evidence type="ECO:0000313" key="3">
    <source>
        <dbReference type="Proteomes" id="UP000028524"/>
    </source>
</evidence>
<dbReference type="OMA" id="VCCHAIF"/>
<dbReference type="InterPro" id="IPR014729">
    <property type="entry name" value="Rossmann-like_a/b/a_fold"/>
</dbReference>
<dbReference type="Pfam" id="PF02698">
    <property type="entry name" value="DUF218"/>
    <property type="match status" value="1"/>
</dbReference>
<dbReference type="GO" id="GO:0005737">
    <property type="term" value="C:cytoplasm"/>
    <property type="evidence" value="ECO:0007669"/>
    <property type="project" value="TreeGrafter"/>
</dbReference>
<feature type="domain" description="DUF218" evidence="1">
    <location>
        <begin position="54"/>
        <end position="158"/>
    </location>
</feature>
<dbReference type="InterPro" id="IPR003848">
    <property type="entry name" value="DUF218"/>
</dbReference>
<dbReference type="OrthoDB" id="4347at2759"/>
<protein>
    <recommendedName>
        <fullName evidence="1">DUF218 domain-containing protein</fullName>
    </recommendedName>
</protein>
<keyword evidence="3" id="KW-1185">Reference proteome</keyword>
<evidence type="ECO:0000259" key="1">
    <source>
        <dbReference type="Pfam" id="PF02698"/>
    </source>
</evidence>
<proteinExistence type="predicted"/>
<dbReference type="InterPro" id="IPR055323">
    <property type="entry name" value="C57A10.07/YOR238W"/>
</dbReference>
<evidence type="ECO:0000313" key="2">
    <source>
        <dbReference type="EMBL" id="KFA63851.1"/>
    </source>
</evidence>
<dbReference type="Proteomes" id="UP000028524">
    <property type="component" value="Unassembled WGS sequence"/>
</dbReference>
<dbReference type="Gene3D" id="3.40.50.620">
    <property type="entry name" value="HUPs"/>
    <property type="match status" value="1"/>
</dbReference>
<gene>
    <name evidence="2" type="ORF">S40285_04450</name>
</gene>
<dbReference type="EMBL" id="KL660718">
    <property type="protein sequence ID" value="KFA63851.1"/>
    <property type="molecule type" value="Genomic_DNA"/>
</dbReference>
<dbReference type="PANTHER" id="PTHR28110">
    <property type="entry name" value="TRANSMEMBRANE PROTEIN"/>
    <property type="match status" value="1"/>
</dbReference>
<dbReference type="PANTHER" id="PTHR28110:SF1">
    <property type="entry name" value="TRANSMEMBRANE PROTEIN"/>
    <property type="match status" value="1"/>
</dbReference>
<organism evidence="2 3">
    <name type="scientific">Stachybotrys chlorohalonatus (strain IBT 40285)</name>
    <dbReference type="NCBI Taxonomy" id="1283841"/>
    <lineage>
        <taxon>Eukaryota</taxon>
        <taxon>Fungi</taxon>
        <taxon>Dikarya</taxon>
        <taxon>Ascomycota</taxon>
        <taxon>Pezizomycotina</taxon>
        <taxon>Sordariomycetes</taxon>
        <taxon>Hypocreomycetidae</taxon>
        <taxon>Hypocreales</taxon>
        <taxon>Stachybotryaceae</taxon>
        <taxon>Stachybotrys</taxon>
    </lineage>
</organism>
<dbReference type="AlphaFoldDB" id="A0A084QIR6"/>
<name>A0A084QIR6_STAC4</name>
<dbReference type="InParanoid" id="A0A084QIR6"/>
<dbReference type="FunCoup" id="A0A084QIR6">
    <property type="interactions" value="55"/>
</dbReference>
<dbReference type="STRING" id="1283841.A0A084QIR6"/>
<dbReference type="CDD" id="cd06259">
    <property type="entry name" value="YdcF-like"/>
    <property type="match status" value="1"/>
</dbReference>
<accession>A0A084QIR6</accession>
<reference evidence="2 3" key="1">
    <citation type="journal article" date="2014" name="BMC Genomics">
        <title>Comparative genome sequencing reveals chemotype-specific gene clusters in the toxigenic black mold Stachybotrys.</title>
        <authorList>
            <person name="Semeiks J."/>
            <person name="Borek D."/>
            <person name="Otwinowski Z."/>
            <person name="Grishin N.V."/>
        </authorList>
    </citation>
    <scope>NUCLEOTIDE SEQUENCE [LARGE SCALE GENOMIC DNA]</scope>
    <source>
        <strain evidence="2 3">IBT 40285</strain>
    </source>
</reference>
<sequence>MTLIPPSSLPLHAPMFTPSHLIIVCCHGIWRGGPSAGRDESEWLIADFQRGETDTFIEHIRAGVAALAEDPDGSVLVFSGGPTRPETPLSEAQSYADLAAAHSHFHRPPRPGAILIEDRALDSYHNILFSLTLFHATFAAWPRRITVVSHAFKRPRLVDGHCAAIGFPLARVAFVGVDPPGMADGGQGEAWKGVGRAVDDWTRDPHGRGLTLMGKRRGRNPWGVWQGVWGAEVDEEMKRRSGLVVAARGEEETLVDGAAKPWANM</sequence>
<dbReference type="HOGENOM" id="CLU_048479_1_1_1"/>